<reference evidence="13 14" key="1">
    <citation type="journal article" date="2023" name="Commun. Biol.">
        <title>Reorganization of the ancestral sex-determining regions during the evolution of trioecy in Pleodorina starrii.</title>
        <authorList>
            <person name="Takahashi K."/>
            <person name="Suzuki S."/>
            <person name="Kawai-Toyooka H."/>
            <person name="Yamamoto K."/>
            <person name="Hamaji T."/>
            <person name="Ootsuki R."/>
            <person name="Yamaguchi H."/>
            <person name="Kawachi M."/>
            <person name="Higashiyama T."/>
            <person name="Nozaki H."/>
        </authorList>
    </citation>
    <scope>NUCLEOTIDE SEQUENCE [LARGE SCALE GENOMIC DNA]</scope>
    <source>
        <strain evidence="13 14">NIES-4479</strain>
    </source>
</reference>
<dbReference type="EC" id="2.3.1.48" evidence="1"/>
<dbReference type="PROSITE" id="PS51186">
    <property type="entry name" value="GNAT"/>
    <property type="match status" value="1"/>
</dbReference>
<gene>
    <name evidence="13" type="primary">PLEST004352</name>
    <name evidence="13" type="ORF">PLESTB_000192300</name>
</gene>
<feature type="compositionally biased region" description="Low complexity" evidence="11">
    <location>
        <begin position="285"/>
        <end position="320"/>
    </location>
</feature>
<dbReference type="EC" id="2.3.1.259" evidence="7"/>
<dbReference type="CDD" id="cd04301">
    <property type="entry name" value="NAT_SF"/>
    <property type="match status" value="1"/>
</dbReference>
<keyword evidence="2" id="KW-0808">Transferase</keyword>
<keyword evidence="5" id="KW-0012">Acyltransferase</keyword>
<feature type="region of interest" description="Disordered" evidence="11">
    <location>
        <begin position="341"/>
        <end position="614"/>
    </location>
</feature>
<evidence type="ECO:0000256" key="6">
    <source>
        <dbReference type="ARBA" id="ARBA00025774"/>
    </source>
</evidence>
<evidence type="ECO:0000256" key="10">
    <source>
        <dbReference type="ARBA" id="ARBA00048848"/>
    </source>
</evidence>
<feature type="compositionally biased region" description="Gly residues" evidence="11">
    <location>
        <begin position="418"/>
        <end position="429"/>
    </location>
</feature>
<dbReference type="GO" id="GO:0004402">
    <property type="term" value="F:histone acetyltransferase activity"/>
    <property type="evidence" value="ECO:0007669"/>
    <property type="project" value="TreeGrafter"/>
</dbReference>
<evidence type="ECO:0000313" key="13">
    <source>
        <dbReference type="EMBL" id="GLC49192.1"/>
    </source>
</evidence>
<feature type="domain" description="N-acetyltransferase" evidence="12">
    <location>
        <begin position="27"/>
        <end position="208"/>
    </location>
</feature>
<dbReference type="Pfam" id="PF00583">
    <property type="entry name" value="Acetyltransf_1"/>
    <property type="match status" value="1"/>
</dbReference>
<keyword evidence="14" id="KW-1185">Reference proteome</keyword>
<dbReference type="GO" id="GO:0120518">
    <property type="term" value="F:protein N-terminal-methionine acetyltransferase activity"/>
    <property type="evidence" value="ECO:0007669"/>
    <property type="project" value="UniProtKB-EC"/>
</dbReference>
<feature type="compositionally biased region" description="Pro residues" evidence="11">
    <location>
        <begin position="461"/>
        <end position="477"/>
    </location>
</feature>
<dbReference type="GO" id="GO:0007059">
    <property type="term" value="P:chromosome segregation"/>
    <property type="evidence" value="ECO:0007669"/>
    <property type="project" value="UniProtKB-KW"/>
</dbReference>
<evidence type="ECO:0000256" key="4">
    <source>
        <dbReference type="ARBA" id="ARBA00022853"/>
    </source>
</evidence>
<comment type="catalytic activity">
    <reaction evidence="9">
        <text>L-lysyl-[protein] + acetyl-CoA = N(6)-acetyl-L-lysyl-[protein] + CoA + H(+)</text>
        <dbReference type="Rhea" id="RHEA:45948"/>
        <dbReference type="Rhea" id="RHEA-COMP:9752"/>
        <dbReference type="Rhea" id="RHEA-COMP:10731"/>
        <dbReference type="ChEBI" id="CHEBI:15378"/>
        <dbReference type="ChEBI" id="CHEBI:29969"/>
        <dbReference type="ChEBI" id="CHEBI:57287"/>
        <dbReference type="ChEBI" id="CHEBI:57288"/>
        <dbReference type="ChEBI" id="CHEBI:61930"/>
        <dbReference type="EC" id="2.3.1.48"/>
    </reaction>
</comment>
<dbReference type="EMBL" id="BRXU01000002">
    <property type="protein sequence ID" value="GLC49192.1"/>
    <property type="molecule type" value="Genomic_DNA"/>
</dbReference>
<keyword evidence="3" id="KW-0159">Chromosome partition</keyword>
<dbReference type="GO" id="GO:0000139">
    <property type="term" value="C:Golgi membrane"/>
    <property type="evidence" value="ECO:0007669"/>
    <property type="project" value="TreeGrafter"/>
</dbReference>
<proteinExistence type="inferred from homology"/>
<feature type="compositionally biased region" description="Low complexity" evidence="11">
    <location>
        <begin position="430"/>
        <end position="439"/>
    </location>
</feature>
<feature type="compositionally biased region" description="Gly residues" evidence="11">
    <location>
        <begin position="536"/>
        <end position="554"/>
    </location>
</feature>
<organism evidence="13 14">
    <name type="scientific">Pleodorina starrii</name>
    <dbReference type="NCBI Taxonomy" id="330485"/>
    <lineage>
        <taxon>Eukaryota</taxon>
        <taxon>Viridiplantae</taxon>
        <taxon>Chlorophyta</taxon>
        <taxon>core chlorophytes</taxon>
        <taxon>Chlorophyceae</taxon>
        <taxon>CS clade</taxon>
        <taxon>Chlamydomonadales</taxon>
        <taxon>Volvocaceae</taxon>
        <taxon>Pleodorina</taxon>
    </lineage>
</organism>
<feature type="compositionally biased region" description="Low complexity" evidence="11">
    <location>
        <begin position="396"/>
        <end position="406"/>
    </location>
</feature>
<evidence type="ECO:0000256" key="5">
    <source>
        <dbReference type="ARBA" id="ARBA00023315"/>
    </source>
</evidence>
<comment type="catalytic activity">
    <reaction evidence="10">
        <text>N-terminal L-methionyl-[transmembrane protein] + acetyl-CoA = N-terminal N(alpha)-acetyl-L-methionyl-[transmembrane protein] + CoA + H(+)</text>
        <dbReference type="Rhea" id="RHEA:50604"/>
        <dbReference type="Rhea" id="RHEA-COMP:12745"/>
        <dbReference type="Rhea" id="RHEA-COMP:12746"/>
        <dbReference type="ChEBI" id="CHEBI:15378"/>
        <dbReference type="ChEBI" id="CHEBI:57287"/>
        <dbReference type="ChEBI" id="CHEBI:57288"/>
        <dbReference type="ChEBI" id="CHEBI:64731"/>
        <dbReference type="ChEBI" id="CHEBI:133414"/>
        <dbReference type="EC" id="2.3.1.259"/>
    </reaction>
</comment>
<evidence type="ECO:0000256" key="9">
    <source>
        <dbReference type="ARBA" id="ARBA00048017"/>
    </source>
</evidence>
<evidence type="ECO:0000313" key="14">
    <source>
        <dbReference type="Proteomes" id="UP001165080"/>
    </source>
</evidence>
<evidence type="ECO:0000256" key="3">
    <source>
        <dbReference type="ARBA" id="ARBA00022829"/>
    </source>
</evidence>
<dbReference type="InterPro" id="IPR045141">
    <property type="entry name" value="NAA60-like"/>
</dbReference>
<evidence type="ECO:0000256" key="7">
    <source>
        <dbReference type="ARBA" id="ARBA00026111"/>
    </source>
</evidence>
<dbReference type="SUPFAM" id="SSF55729">
    <property type="entry name" value="Acyl-CoA N-acyltransferases (Nat)"/>
    <property type="match status" value="1"/>
</dbReference>
<evidence type="ECO:0000259" key="12">
    <source>
        <dbReference type="PROSITE" id="PS51186"/>
    </source>
</evidence>
<name>A0A9W6BCM0_9CHLO</name>
<comment type="caution">
    <text evidence="13">The sequence shown here is derived from an EMBL/GenBank/DDBJ whole genome shotgun (WGS) entry which is preliminary data.</text>
</comment>
<keyword evidence="4" id="KW-0156">Chromatin regulator</keyword>
<protein>
    <recommendedName>
        <fullName evidence="8">N-alpha-acetyltransferase 60</fullName>
        <ecNumber evidence="7">2.3.1.259</ecNumber>
        <ecNumber evidence="1">2.3.1.48</ecNumber>
    </recommendedName>
</protein>
<feature type="region of interest" description="Disordered" evidence="11">
    <location>
        <begin position="280"/>
        <end position="322"/>
    </location>
</feature>
<evidence type="ECO:0000256" key="2">
    <source>
        <dbReference type="ARBA" id="ARBA00022679"/>
    </source>
</evidence>
<dbReference type="InterPro" id="IPR016181">
    <property type="entry name" value="Acyl_CoA_acyltransferase"/>
</dbReference>
<dbReference type="InterPro" id="IPR000182">
    <property type="entry name" value="GNAT_dom"/>
</dbReference>
<dbReference type="Proteomes" id="UP001165080">
    <property type="component" value="Unassembled WGS sequence"/>
</dbReference>
<evidence type="ECO:0000256" key="11">
    <source>
        <dbReference type="SAM" id="MobiDB-lite"/>
    </source>
</evidence>
<evidence type="ECO:0000256" key="1">
    <source>
        <dbReference type="ARBA" id="ARBA00013184"/>
    </source>
</evidence>
<dbReference type="Gene3D" id="3.40.630.30">
    <property type="match status" value="1"/>
</dbReference>
<evidence type="ECO:0000256" key="8">
    <source>
        <dbReference type="ARBA" id="ARBA00026144"/>
    </source>
</evidence>
<sequence>MFGPSFGGSPGSPPTTLLFQGQPPLNLHYRPLQQSDYDALKEIHRDLFPIDYEEVFFRKAIGGEDRVFSWAALHNEYGRDHLVGFVTARLVYLYECDPMDRQVMGLTSKCLDGEGAVYVLTLGVVSSCRQCGIARSLLGLVQQHAARVRCRAIFLHVISYNDAAMRLYGGSGYQAMARLPNFYHLITGRQPNPEQSWYDAFLYALFIPHSGPEPSAAMQWAGGMLGAAVAPLRSVLGTFHGCIPSWFCRQTYSTFLPFAAGGGAAAVAASQRSASKGSLADTATSAWQQQQQQHAPPWQAPALALPPSSQSQAQSQQPLPVSNPAGVVCAGVTAEHFLRRGGSQHQPQHHPHPQPHPQQQPYAHPPSCNGGQRHPKDLGASSQVTVAGGGSGAGPGPHSQQQQQQPYNKGSMSYGLDSVGGGGGGGGGSSAASSGSVSGEAAHPQLGTAPPTLQPLSRQPHPQPLLRPPSPPIPPNLAPSMTSLQQRHPHHGGSSGASTPSHAGGGGPNGHHRSHHGQHHHQHQHHQHYHQQQGSNHGGQYGVGGGSGGPGAHGRNGEHSRGGIHRGSPQGMAGGGLYPAGNPSQWQQQPQQSGGSVLAMLFRPPTAQQHPHSR</sequence>
<comment type="similarity">
    <text evidence="6">Belongs to the acetyltransferase family. NAA60 subfamily.</text>
</comment>
<dbReference type="PANTHER" id="PTHR14744">
    <property type="entry name" value="N-ALPHA-ACETYLTRANSFERASE 60"/>
    <property type="match status" value="1"/>
</dbReference>
<feature type="compositionally biased region" description="Basic residues" evidence="11">
    <location>
        <begin position="510"/>
        <end position="529"/>
    </location>
</feature>
<feature type="compositionally biased region" description="Low complexity" evidence="11">
    <location>
        <begin position="357"/>
        <end position="366"/>
    </location>
</feature>
<dbReference type="AlphaFoldDB" id="A0A9W6BCM0"/>
<dbReference type="PANTHER" id="PTHR14744:SF15">
    <property type="entry name" value="N-ALPHA-ACETYLTRANSFERASE 60"/>
    <property type="match status" value="1"/>
</dbReference>
<feature type="compositionally biased region" description="Low complexity" evidence="11">
    <location>
        <begin position="583"/>
        <end position="596"/>
    </location>
</feature>
<accession>A0A9W6BCM0</accession>